<dbReference type="STRING" id="1408157.A0A1J7IWD1"/>
<organism evidence="2 3">
    <name type="scientific">Coniochaeta ligniaria NRRL 30616</name>
    <dbReference type="NCBI Taxonomy" id="1408157"/>
    <lineage>
        <taxon>Eukaryota</taxon>
        <taxon>Fungi</taxon>
        <taxon>Dikarya</taxon>
        <taxon>Ascomycota</taxon>
        <taxon>Pezizomycotina</taxon>
        <taxon>Sordariomycetes</taxon>
        <taxon>Sordariomycetidae</taxon>
        <taxon>Coniochaetales</taxon>
        <taxon>Coniochaetaceae</taxon>
        <taxon>Coniochaeta</taxon>
    </lineage>
</organism>
<feature type="region of interest" description="Disordered" evidence="1">
    <location>
        <begin position="1"/>
        <end position="432"/>
    </location>
</feature>
<evidence type="ECO:0000313" key="2">
    <source>
        <dbReference type="EMBL" id="OIW25417.1"/>
    </source>
</evidence>
<feature type="compositionally biased region" description="Low complexity" evidence="1">
    <location>
        <begin position="20"/>
        <end position="31"/>
    </location>
</feature>
<feature type="compositionally biased region" description="Basic and acidic residues" evidence="1">
    <location>
        <begin position="324"/>
        <end position="336"/>
    </location>
</feature>
<feature type="compositionally biased region" description="Polar residues" evidence="1">
    <location>
        <begin position="41"/>
        <end position="51"/>
    </location>
</feature>
<feature type="compositionally biased region" description="Basic and acidic residues" evidence="1">
    <location>
        <begin position="351"/>
        <end position="361"/>
    </location>
</feature>
<evidence type="ECO:0000313" key="3">
    <source>
        <dbReference type="Proteomes" id="UP000182658"/>
    </source>
</evidence>
<accession>A0A1J7IWD1</accession>
<dbReference type="OrthoDB" id="2402960at2759"/>
<name>A0A1J7IWD1_9PEZI</name>
<dbReference type="EMBL" id="KV875102">
    <property type="protein sequence ID" value="OIW25417.1"/>
    <property type="molecule type" value="Genomic_DNA"/>
</dbReference>
<feature type="compositionally biased region" description="Basic and acidic residues" evidence="1">
    <location>
        <begin position="278"/>
        <end position="295"/>
    </location>
</feature>
<feature type="compositionally biased region" description="Basic and acidic residues" evidence="1">
    <location>
        <begin position="192"/>
        <end position="226"/>
    </location>
</feature>
<feature type="compositionally biased region" description="Basic residues" evidence="1">
    <location>
        <begin position="337"/>
        <end position="346"/>
    </location>
</feature>
<sequence length="432" mass="46165">MDDQFGGRTDDDLFADEFEPVAAGAEPPVEATQQAPPDISSHAQQETQTPWQPEVPVATPAPPVTSKPISEAPPSAPSAPRGLRQSRHAHNNTKPAPAPRPPRQQHQAPVAKTSSSAAPSSDPPTSTEASAIATASTSEEVTTTTTTDDKDDTIQPTPPTGPSAGTAAPRNGTADKPDREARLKSGANPRTKLTDTELAAKMEQMRILSAEKTRRFEQAQRDESEHAVAYARGMEEARKRRALEDERRRRGEEERRRMDDERAKNRERKLAALGQKEGGWDLGRDHEEEVEERRFKSAHGGVRGARSGAGLAGSRFASVGDDQAEGRRDFGGDRGGRGRGRGRGGRGRGGLFDDRAGEDRGQGNGYNGTSRAPAAQKPPAVDEFPALPSSGVKKSDVPAKAPLPQLDALSPLSPKVGGWDDEMAAMDAKQDG</sequence>
<keyword evidence="3" id="KW-1185">Reference proteome</keyword>
<evidence type="ECO:0000256" key="1">
    <source>
        <dbReference type="SAM" id="MobiDB-lite"/>
    </source>
</evidence>
<feature type="compositionally biased region" description="Low complexity" evidence="1">
    <location>
        <begin position="104"/>
        <end position="146"/>
    </location>
</feature>
<proteinExistence type="predicted"/>
<reference evidence="2 3" key="1">
    <citation type="submission" date="2016-10" db="EMBL/GenBank/DDBJ databases">
        <title>Draft genome sequence of Coniochaeta ligniaria NRRL30616, a lignocellulolytic fungus for bioabatement of inhibitors in plant biomass hydrolysates.</title>
        <authorList>
            <consortium name="DOE Joint Genome Institute"/>
            <person name="Jimenez D.J."/>
            <person name="Hector R.E."/>
            <person name="Riley R."/>
            <person name="Sun H."/>
            <person name="Grigoriev I.V."/>
            <person name="Van Elsas J.D."/>
            <person name="Nichols N.N."/>
        </authorList>
    </citation>
    <scope>NUCLEOTIDE SEQUENCE [LARGE SCALE GENOMIC DNA]</scope>
    <source>
        <strain evidence="2 3">NRRL 30616</strain>
    </source>
</reference>
<feature type="compositionally biased region" description="Low complexity" evidence="1">
    <location>
        <begin position="298"/>
        <end position="318"/>
    </location>
</feature>
<gene>
    <name evidence="2" type="ORF">CONLIGDRAFT_92980</name>
</gene>
<dbReference type="InParanoid" id="A0A1J7IWD1"/>
<protein>
    <submittedName>
        <fullName evidence="2">Uncharacterized protein</fullName>
    </submittedName>
</protein>
<dbReference type="Proteomes" id="UP000182658">
    <property type="component" value="Unassembled WGS sequence"/>
</dbReference>
<dbReference type="AlphaFoldDB" id="A0A1J7IWD1"/>
<feature type="compositionally biased region" description="Basic and acidic residues" evidence="1">
    <location>
        <begin position="173"/>
        <end position="183"/>
    </location>
</feature>
<feature type="compositionally biased region" description="Basic and acidic residues" evidence="1">
    <location>
        <begin position="233"/>
        <end position="270"/>
    </location>
</feature>